<proteinExistence type="predicted"/>
<evidence type="ECO:0000313" key="1">
    <source>
        <dbReference type="EMBL" id="DAD75150.1"/>
    </source>
</evidence>
<sequence length="116" mass="13044">MAKTILGRVTFIPRGRYAEPEEYNRLDLVFHLGSSYVCLKDKTKGVTPGTDDATWMIMAEKGAAAWGDMTPEEKTEAASELGKELFGFVPVLLTENEFENLGDRIDPDTMYYVLEE</sequence>
<name>A0A8S5LYW2_9CAUD</name>
<reference evidence="1" key="1">
    <citation type="journal article" date="2021" name="Proc. Natl. Acad. Sci. U.S.A.">
        <title>A Catalog of Tens of Thousands of Viruses from Human Metagenomes Reveals Hidden Associations with Chronic Diseases.</title>
        <authorList>
            <person name="Tisza M.J."/>
            <person name="Buck C.B."/>
        </authorList>
    </citation>
    <scope>NUCLEOTIDE SEQUENCE</scope>
    <source>
        <strain evidence="1">Ctkcl3</strain>
    </source>
</reference>
<protein>
    <submittedName>
        <fullName evidence="1">Uncharacterized protein</fullName>
    </submittedName>
</protein>
<dbReference type="EMBL" id="BK014775">
    <property type="protein sequence ID" value="DAD75150.1"/>
    <property type="molecule type" value="Genomic_DNA"/>
</dbReference>
<accession>A0A8S5LYW2</accession>
<organism evidence="1">
    <name type="scientific">Siphoviridae sp. ctkcl3</name>
    <dbReference type="NCBI Taxonomy" id="2826445"/>
    <lineage>
        <taxon>Viruses</taxon>
        <taxon>Duplodnaviria</taxon>
        <taxon>Heunggongvirae</taxon>
        <taxon>Uroviricota</taxon>
        <taxon>Caudoviricetes</taxon>
    </lineage>
</organism>